<name>A0AAN9GNJ3_9CAEN</name>
<keyword evidence="8" id="KW-1185">Reference proteome</keyword>
<protein>
    <recommendedName>
        <fullName evidence="9">Chromosome transmission fidelity protein 8</fullName>
    </recommendedName>
</protein>
<evidence type="ECO:0000313" key="8">
    <source>
        <dbReference type="Proteomes" id="UP001374579"/>
    </source>
</evidence>
<keyword evidence="4" id="KW-0539">Nucleus</keyword>
<sequence>MVQIAVKIPNAEGTCKEWAMIELQGELETRHPVPLSGKLIGDLHFTHSDVPVLIIGHHILYGKVLQLEKPFAVLTKDFKHDEPMEQDHQQNATHRQTEYHVNAIIKKKILFKTRPKPIIANVPKKL</sequence>
<gene>
    <name evidence="7" type="ORF">V1264_000455</name>
</gene>
<dbReference type="PANTHER" id="PTHR28605">
    <property type="entry name" value="CTF8, CHROMOSOME TRANSMISSION FIDELITY FACTOR 8 HOMOLOG (S. CEREVISIAE)"/>
    <property type="match status" value="1"/>
</dbReference>
<dbReference type="InterPro" id="IPR018607">
    <property type="entry name" value="Ctf8"/>
</dbReference>
<evidence type="ECO:0008006" key="9">
    <source>
        <dbReference type="Google" id="ProtNLM"/>
    </source>
</evidence>
<organism evidence="7 8">
    <name type="scientific">Littorina saxatilis</name>
    <dbReference type="NCBI Taxonomy" id="31220"/>
    <lineage>
        <taxon>Eukaryota</taxon>
        <taxon>Metazoa</taxon>
        <taxon>Spiralia</taxon>
        <taxon>Lophotrochozoa</taxon>
        <taxon>Mollusca</taxon>
        <taxon>Gastropoda</taxon>
        <taxon>Caenogastropoda</taxon>
        <taxon>Littorinimorpha</taxon>
        <taxon>Littorinoidea</taxon>
        <taxon>Littorinidae</taxon>
        <taxon>Littorina</taxon>
    </lineage>
</organism>
<dbReference type="GO" id="GO:0031390">
    <property type="term" value="C:Ctf18 RFC-like complex"/>
    <property type="evidence" value="ECO:0007669"/>
    <property type="project" value="InterPro"/>
</dbReference>
<dbReference type="EMBL" id="JBAMIC010000001">
    <property type="protein sequence ID" value="KAK7114391.1"/>
    <property type="molecule type" value="Genomic_DNA"/>
</dbReference>
<accession>A0AAN9GNJ3</accession>
<evidence type="ECO:0000256" key="4">
    <source>
        <dbReference type="ARBA" id="ARBA00023242"/>
    </source>
</evidence>
<comment type="subcellular location">
    <subcellularLocation>
        <location evidence="1">Nucleus</location>
    </subcellularLocation>
</comment>
<evidence type="ECO:0000256" key="5">
    <source>
        <dbReference type="ARBA" id="ARBA00023306"/>
    </source>
</evidence>
<dbReference type="Pfam" id="PF09696">
    <property type="entry name" value="Ctf8"/>
    <property type="match status" value="1"/>
</dbReference>
<reference evidence="7 8" key="1">
    <citation type="submission" date="2024-02" db="EMBL/GenBank/DDBJ databases">
        <title>Chromosome-scale genome assembly of the rough periwinkle Littorina saxatilis.</title>
        <authorList>
            <person name="De Jode A."/>
            <person name="Faria R."/>
            <person name="Formenti G."/>
            <person name="Sims Y."/>
            <person name="Smith T.P."/>
            <person name="Tracey A."/>
            <person name="Wood J.M.D."/>
            <person name="Zagrodzka Z.B."/>
            <person name="Johannesson K."/>
            <person name="Butlin R.K."/>
            <person name="Leder E.H."/>
        </authorList>
    </citation>
    <scope>NUCLEOTIDE SEQUENCE [LARGE SCALE GENOMIC DNA]</scope>
    <source>
        <strain evidence="7">Snail1</strain>
        <tissue evidence="7">Muscle</tissue>
    </source>
</reference>
<evidence type="ECO:0000256" key="1">
    <source>
        <dbReference type="ARBA" id="ARBA00004123"/>
    </source>
</evidence>
<keyword evidence="3" id="KW-0238">DNA-binding</keyword>
<dbReference type="GO" id="GO:0003677">
    <property type="term" value="F:DNA binding"/>
    <property type="evidence" value="ECO:0007669"/>
    <property type="project" value="UniProtKB-KW"/>
</dbReference>
<evidence type="ECO:0000313" key="7">
    <source>
        <dbReference type="EMBL" id="KAK7114391.1"/>
    </source>
</evidence>
<keyword evidence="2" id="KW-0235">DNA replication</keyword>
<comment type="similarity">
    <text evidence="6">Belongs to the CTF8 family.</text>
</comment>
<dbReference type="GO" id="GO:0007064">
    <property type="term" value="P:mitotic sister chromatid cohesion"/>
    <property type="evidence" value="ECO:0007669"/>
    <property type="project" value="InterPro"/>
</dbReference>
<proteinExistence type="inferred from homology"/>
<evidence type="ECO:0000256" key="3">
    <source>
        <dbReference type="ARBA" id="ARBA00023125"/>
    </source>
</evidence>
<dbReference type="AlphaFoldDB" id="A0AAN9GNJ3"/>
<dbReference type="GO" id="GO:0006260">
    <property type="term" value="P:DNA replication"/>
    <property type="evidence" value="ECO:0007669"/>
    <property type="project" value="UniProtKB-KW"/>
</dbReference>
<evidence type="ECO:0000256" key="2">
    <source>
        <dbReference type="ARBA" id="ARBA00022705"/>
    </source>
</evidence>
<dbReference type="Proteomes" id="UP001374579">
    <property type="component" value="Unassembled WGS sequence"/>
</dbReference>
<comment type="caution">
    <text evidence="7">The sequence shown here is derived from an EMBL/GenBank/DDBJ whole genome shotgun (WGS) entry which is preliminary data.</text>
</comment>
<keyword evidence="5" id="KW-0131">Cell cycle</keyword>
<evidence type="ECO:0000256" key="6">
    <source>
        <dbReference type="ARBA" id="ARBA00038447"/>
    </source>
</evidence>
<dbReference type="PANTHER" id="PTHR28605:SF1">
    <property type="entry name" value="CHROMOSOME TRANSMISSION FIDELITY FACTOR 8"/>
    <property type="match status" value="1"/>
</dbReference>